<dbReference type="Pfam" id="PF13344">
    <property type="entry name" value="Hydrolase_6"/>
    <property type="match status" value="1"/>
</dbReference>
<feature type="binding site" evidence="2">
    <location>
        <position position="205"/>
    </location>
    <ligand>
        <name>substrate</name>
    </ligand>
</feature>
<name>A0AAU9JNY5_9CILI</name>
<gene>
    <name evidence="4" type="ORF">BSTOLATCC_MIC46615</name>
</gene>
<dbReference type="EMBL" id="CAJZBQ010000046">
    <property type="protein sequence ID" value="CAG9328619.1"/>
    <property type="molecule type" value="Genomic_DNA"/>
</dbReference>
<evidence type="ECO:0000256" key="1">
    <source>
        <dbReference type="PIRSR" id="PIRSR000915-1"/>
    </source>
</evidence>
<protein>
    <recommendedName>
        <fullName evidence="6">4-nitrophenylphosphatase</fullName>
    </recommendedName>
</protein>
<evidence type="ECO:0000256" key="3">
    <source>
        <dbReference type="PIRSR" id="PIRSR000915-3"/>
    </source>
</evidence>
<evidence type="ECO:0008006" key="6">
    <source>
        <dbReference type="Google" id="ProtNLM"/>
    </source>
</evidence>
<comment type="caution">
    <text evidence="4">The sequence shown here is derived from an EMBL/GenBank/DDBJ whole genome shotgun (WGS) entry which is preliminary data.</text>
</comment>
<feature type="binding site" evidence="3">
    <location>
        <position position="14"/>
    </location>
    <ligand>
        <name>Mg(2+)</name>
        <dbReference type="ChEBI" id="CHEBI:18420"/>
    </ligand>
</feature>
<feature type="binding site" evidence="3">
    <location>
        <position position="12"/>
    </location>
    <ligand>
        <name>Mg(2+)</name>
        <dbReference type="ChEBI" id="CHEBI:18420"/>
    </ligand>
</feature>
<keyword evidence="5" id="KW-1185">Reference proteome</keyword>
<organism evidence="4 5">
    <name type="scientific">Blepharisma stoltei</name>
    <dbReference type="NCBI Taxonomy" id="1481888"/>
    <lineage>
        <taxon>Eukaryota</taxon>
        <taxon>Sar</taxon>
        <taxon>Alveolata</taxon>
        <taxon>Ciliophora</taxon>
        <taxon>Postciliodesmatophora</taxon>
        <taxon>Heterotrichea</taxon>
        <taxon>Heterotrichida</taxon>
        <taxon>Blepharismidae</taxon>
        <taxon>Blepharisma</taxon>
    </lineage>
</organism>
<evidence type="ECO:0000256" key="2">
    <source>
        <dbReference type="PIRSR" id="PIRSR000915-2"/>
    </source>
</evidence>
<proteinExistence type="predicted"/>
<feature type="active site" description="Nucleophile" evidence="1">
    <location>
        <position position="12"/>
    </location>
</feature>
<dbReference type="Gene3D" id="3.40.50.1000">
    <property type="entry name" value="HAD superfamily/HAD-like"/>
    <property type="match status" value="2"/>
</dbReference>
<feature type="binding site" evidence="3">
    <location>
        <position position="230"/>
    </location>
    <ligand>
        <name>Mg(2+)</name>
        <dbReference type="ChEBI" id="CHEBI:18420"/>
    </ligand>
</feature>
<dbReference type="SUPFAM" id="SSF56784">
    <property type="entry name" value="HAD-like"/>
    <property type="match status" value="1"/>
</dbReference>
<reference evidence="4" key="1">
    <citation type="submission" date="2021-09" db="EMBL/GenBank/DDBJ databases">
        <authorList>
            <consortium name="AG Swart"/>
            <person name="Singh M."/>
            <person name="Singh A."/>
            <person name="Seah K."/>
            <person name="Emmerich C."/>
        </authorList>
    </citation>
    <scope>NUCLEOTIDE SEQUENCE</scope>
    <source>
        <strain evidence="4">ATCC30299</strain>
    </source>
</reference>
<dbReference type="PANTHER" id="PTHR19288">
    <property type="entry name" value="4-NITROPHENYLPHOSPHATASE-RELATED"/>
    <property type="match status" value="1"/>
</dbReference>
<dbReference type="PANTHER" id="PTHR19288:SF46">
    <property type="entry name" value="HALOACID DEHALOGENASE-LIKE HYDROLASE DOMAIN-CONTAINING PROTEIN 2"/>
    <property type="match status" value="1"/>
</dbReference>
<dbReference type="InterPro" id="IPR006357">
    <property type="entry name" value="HAD-SF_hydro_IIA"/>
</dbReference>
<evidence type="ECO:0000313" key="5">
    <source>
        <dbReference type="Proteomes" id="UP001162131"/>
    </source>
</evidence>
<dbReference type="NCBIfam" id="TIGR01460">
    <property type="entry name" value="HAD-SF-IIA"/>
    <property type="match status" value="1"/>
</dbReference>
<keyword evidence="3" id="KW-0460">Magnesium</keyword>
<sequence length="285" mass="32163">MDLDKYEALILDCDGVLWKGPNQIPGSFEALQRLHATGKKIFFLTNNPAKTPEDVIEWMQRFGYEASPRQIYCSGMAVGSYLKIHYPLTNKIYLIGSEQFRSQLTRQGFQVWHAVDFQNYRLSADDLERLVSDYPIDAVVVGHDTRFTYMSSVYGAVFIQNGAKFLAASDDPYFVMEKGNNIPGCGTLTTFMETATQMKVEVVGKPKTFMLDLILQDNNLSKEKIIMIGDSMSTDIRMGHNACIDTLLVLSGTSSREDLPNYEYSPTFIYPDLQSVVAADYIMLN</sequence>
<dbReference type="GO" id="GO:0046872">
    <property type="term" value="F:metal ion binding"/>
    <property type="evidence" value="ECO:0007669"/>
    <property type="project" value="UniProtKB-KW"/>
</dbReference>
<dbReference type="InterPro" id="IPR023214">
    <property type="entry name" value="HAD_sf"/>
</dbReference>
<dbReference type="Pfam" id="PF13242">
    <property type="entry name" value="Hydrolase_like"/>
    <property type="match status" value="1"/>
</dbReference>
<dbReference type="InterPro" id="IPR036412">
    <property type="entry name" value="HAD-like_sf"/>
</dbReference>
<accession>A0AAU9JNY5</accession>
<evidence type="ECO:0000313" key="4">
    <source>
        <dbReference type="EMBL" id="CAG9328619.1"/>
    </source>
</evidence>
<feature type="active site" description="Proton donor" evidence="1">
    <location>
        <position position="14"/>
    </location>
</feature>
<keyword evidence="3" id="KW-0479">Metal-binding</keyword>
<comment type="cofactor">
    <cofactor evidence="3">
        <name>Mg(2+)</name>
        <dbReference type="ChEBI" id="CHEBI:18420"/>
    </cofactor>
    <text evidence="3">Divalent metal ions. Mg(2+) is the most effective.</text>
</comment>
<dbReference type="PIRSF" id="PIRSF000915">
    <property type="entry name" value="PGP-type_phosphatase"/>
    <property type="match status" value="1"/>
</dbReference>
<dbReference type="AlphaFoldDB" id="A0AAU9JNY5"/>
<dbReference type="GO" id="GO:0016791">
    <property type="term" value="F:phosphatase activity"/>
    <property type="evidence" value="ECO:0007669"/>
    <property type="project" value="TreeGrafter"/>
</dbReference>
<dbReference type="GO" id="GO:0005737">
    <property type="term" value="C:cytoplasm"/>
    <property type="evidence" value="ECO:0007669"/>
    <property type="project" value="TreeGrafter"/>
</dbReference>
<dbReference type="Proteomes" id="UP001162131">
    <property type="component" value="Unassembled WGS sequence"/>
</dbReference>